<feature type="compositionally biased region" description="Low complexity" evidence="1">
    <location>
        <begin position="96"/>
        <end position="109"/>
    </location>
</feature>
<accession>A0AAE1LMF6</accession>
<keyword evidence="3" id="KW-0418">Kinase</keyword>
<dbReference type="AlphaFoldDB" id="A0AAE1LMF6"/>
<keyword evidence="2" id="KW-0732">Signal</keyword>
<protein>
    <submittedName>
        <fullName evidence="3">Serine/threonine-protein kinase ireA</fullName>
    </submittedName>
</protein>
<feature type="signal peptide" evidence="2">
    <location>
        <begin position="1"/>
        <end position="20"/>
    </location>
</feature>
<evidence type="ECO:0000256" key="2">
    <source>
        <dbReference type="SAM" id="SignalP"/>
    </source>
</evidence>
<evidence type="ECO:0000313" key="4">
    <source>
        <dbReference type="Proteomes" id="UP001219518"/>
    </source>
</evidence>
<keyword evidence="4" id="KW-1185">Reference proteome</keyword>
<keyword evidence="3" id="KW-0808">Transferase</keyword>
<comment type="caution">
    <text evidence="3">The sequence shown here is derived from an EMBL/GenBank/DDBJ whole genome shotgun (WGS) entry which is preliminary data.</text>
</comment>
<feature type="region of interest" description="Disordered" evidence="1">
    <location>
        <begin position="146"/>
        <end position="172"/>
    </location>
</feature>
<name>A0AAE1LMF6_9NEOP</name>
<organism evidence="3 4">
    <name type="scientific">Frankliniella fusca</name>
    <dbReference type="NCBI Taxonomy" id="407009"/>
    <lineage>
        <taxon>Eukaryota</taxon>
        <taxon>Metazoa</taxon>
        <taxon>Ecdysozoa</taxon>
        <taxon>Arthropoda</taxon>
        <taxon>Hexapoda</taxon>
        <taxon>Insecta</taxon>
        <taxon>Pterygota</taxon>
        <taxon>Neoptera</taxon>
        <taxon>Paraneoptera</taxon>
        <taxon>Thysanoptera</taxon>
        <taxon>Terebrantia</taxon>
        <taxon>Thripoidea</taxon>
        <taxon>Thripidae</taxon>
        <taxon>Frankliniella</taxon>
    </lineage>
</organism>
<feature type="region of interest" description="Disordered" evidence="1">
    <location>
        <begin position="192"/>
        <end position="216"/>
    </location>
</feature>
<feature type="compositionally biased region" description="Polar residues" evidence="1">
    <location>
        <begin position="193"/>
        <end position="204"/>
    </location>
</feature>
<feature type="chain" id="PRO_5042109406" evidence="2">
    <location>
        <begin position="21"/>
        <end position="216"/>
    </location>
</feature>
<dbReference type="GO" id="GO:0016301">
    <property type="term" value="F:kinase activity"/>
    <property type="evidence" value="ECO:0007669"/>
    <property type="project" value="UniProtKB-KW"/>
</dbReference>
<feature type="region of interest" description="Disordered" evidence="1">
    <location>
        <begin position="22"/>
        <end position="109"/>
    </location>
</feature>
<evidence type="ECO:0000313" key="3">
    <source>
        <dbReference type="EMBL" id="KAK3925656.1"/>
    </source>
</evidence>
<proteinExistence type="predicted"/>
<reference evidence="3" key="1">
    <citation type="submission" date="2021-07" db="EMBL/GenBank/DDBJ databases">
        <authorList>
            <person name="Catto M.A."/>
            <person name="Jacobson A."/>
            <person name="Kennedy G."/>
            <person name="Labadie P."/>
            <person name="Hunt B.G."/>
            <person name="Srinivasan R."/>
        </authorList>
    </citation>
    <scope>NUCLEOTIDE SEQUENCE</scope>
    <source>
        <strain evidence="3">PL_HMW_Pooled</strain>
        <tissue evidence="3">Head</tissue>
    </source>
</reference>
<sequence>MRRFCVCFLAVDAPVSVVFQESDDAMPSPRSMDDGDMSGGESSGGESPPPRALSPDPKPKFTLPDMIRAGIKNVLQKGGGGASLSPVSAPEAHQQTSTSTSSSMTTSSASLISTPYPGVMYQTAQGLVYATPSSSLPSGVILSLPPGIQLQPHNEANGNPSSSSPSSSQVAAAAVLRQPQFIRIPFPMALSDPQVSIPSQSRNVMSEAADLSKGRK</sequence>
<dbReference type="Proteomes" id="UP001219518">
    <property type="component" value="Unassembled WGS sequence"/>
</dbReference>
<gene>
    <name evidence="3" type="ORF">KUF71_013905</name>
</gene>
<evidence type="ECO:0000256" key="1">
    <source>
        <dbReference type="SAM" id="MobiDB-lite"/>
    </source>
</evidence>
<dbReference type="EMBL" id="JAHWGI010001240">
    <property type="protein sequence ID" value="KAK3925656.1"/>
    <property type="molecule type" value="Genomic_DNA"/>
</dbReference>
<reference evidence="3" key="2">
    <citation type="journal article" date="2023" name="BMC Genomics">
        <title>Pest status, molecular evolution, and epigenetic factors derived from the genome assembly of Frankliniella fusca, a thysanopteran phytovirus vector.</title>
        <authorList>
            <person name="Catto M.A."/>
            <person name="Labadie P.E."/>
            <person name="Jacobson A.L."/>
            <person name="Kennedy G.G."/>
            <person name="Srinivasan R."/>
            <person name="Hunt B.G."/>
        </authorList>
    </citation>
    <scope>NUCLEOTIDE SEQUENCE</scope>
    <source>
        <strain evidence="3">PL_HMW_Pooled</strain>
    </source>
</reference>